<accession>A0A498JHC9</accession>
<name>A0A498JHC9_MALDO</name>
<organism evidence="1 2">
    <name type="scientific">Malus domestica</name>
    <name type="common">Apple</name>
    <name type="synonym">Pyrus malus</name>
    <dbReference type="NCBI Taxonomy" id="3750"/>
    <lineage>
        <taxon>Eukaryota</taxon>
        <taxon>Viridiplantae</taxon>
        <taxon>Streptophyta</taxon>
        <taxon>Embryophyta</taxon>
        <taxon>Tracheophyta</taxon>
        <taxon>Spermatophyta</taxon>
        <taxon>Magnoliopsida</taxon>
        <taxon>eudicotyledons</taxon>
        <taxon>Gunneridae</taxon>
        <taxon>Pentapetalae</taxon>
        <taxon>rosids</taxon>
        <taxon>fabids</taxon>
        <taxon>Rosales</taxon>
        <taxon>Rosaceae</taxon>
        <taxon>Amygdaloideae</taxon>
        <taxon>Maleae</taxon>
        <taxon>Malus</taxon>
    </lineage>
</organism>
<gene>
    <name evidence="1" type="ORF">DVH24_024782</name>
</gene>
<evidence type="ECO:0000313" key="1">
    <source>
        <dbReference type="EMBL" id="RXH95098.1"/>
    </source>
</evidence>
<dbReference type="PANTHER" id="PTHR31798">
    <property type="entry name" value="HYDROXYPROLINE-RICH GLYCOPROTEIN-LIKE"/>
    <property type="match status" value="1"/>
</dbReference>
<dbReference type="Proteomes" id="UP000290289">
    <property type="component" value="Chromosome 7"/>
</dbReference>
<dbReference type="AlphaFoldDB" id="A0A498JHC9"/>
<keyword evidence="2" id="KW-1185">Reference proteome</keyword>
<dbReference type="InterPro" id="IPR040420">
    <property type="entry name" value="At1g76660-like"/>
</dbReference>
<protein>
    <submittedName>
        <fullName evidence="1">Uncharacterized protein</fullName>
    </submittedName>
</protein>
<evidence type="ECO:0000313" key="2">
    <source>
        <dbReference type="Proteomes" id="UP000290289"/>
    </source>
</evidence>
<proteinExistence type="predicted"/>
<dbReference type="PANTHER" id="PTHR31798:SF10">
    <property type="entry name" value="OS02G0822000 PROTEIN"/>
    <property type="match status" value="1"/>
</dbReference>
<reference evidence="1 2" key="1">
    <citation type="submission" date="2018-10" db="EMBL/GenBank/DDBJ databases">
        <title>A high-quality apple genome assembly.</title>
        <authorList>
            <person name="Hu J."/>
        </authorList>
    </citation>
    <scope>NUCLEOTIDE SEQUENCE [LARGE SCALE GENOMIC DNA]</scope>
    <source>
        <strain evidence="2">cv. HFTH1</strain>
        <tissue evidence="1">Young leaf</tissue>
    </source>
</reference>
<comment type="caution">
    <text evidence="1">The sequence shown here is derived from an EMBL/GenBank/DDBJ whole genome shotgun (WGS) entry which is preliminary data.</text>
</comment>
<sequence length="472" mass="50897">MALPNRSIHTCMHKKKENFGGGSREFSLPCAAMKNCCSCSNCELQSGETRGGADPSRALTASPLHAQRLCSCSKKHGFISGERRGGYSLLGFISGEGSGGRHSSPSRGFATGHAVLVPEPVVPGAAVSTSDNQTTSTAILTTPSSLEVPFAQLLSSSLDQQRRNSSNSQKFPLSQYEYQPYQQYPGSPGGNLISPGSTISNSGTFSPFLDRHPMLEFRMGEGPKLYGFEHFTNHKWGSRLGSGSLTPDGAGLGSGLSSGTLTLDGYELASRDGFHMENQISEVASLANTESGCHSGGTIIFDHRVSFELTGEDVGCCLANKALRTATESSNDIAAENSIETDALLTDSNNHRVFNVEESLSRIPANASGEGEDQGYRKQRSITLGSTKEFNFDYTKAEVPSKSNIGSEWWTNKNVAAKESKPCNDWTFFPILQPGVGDHVVDGRMDAEDLYSKMHITFYQERPRKLILSGPY</sequence>
<dbReference type="EMBL" id="RDQH01000333">
    <property type="protein sequence ID" value="RXH95098.1"/>
    <property type="molecule type" value="Genomic_DNA"/>
</dbReference>